<dbReference type="InterPro" id="IPR011009">
    <property type="entry name" value="Kinase-like_dom_sf"/>
</dbReference>
<dbReference type="GO" id="GO:0005524">
    <property type="term" value="F:ATP binding"/>
    <property type="evidence" value="ECO:0007669"/>
    <property type="project" value="InterPro"/>
</dbReference>
<evidence type="ECO:0000259" key="3">
    <source>
        <dbReference type="PROSITE" id="PS50011"/>
    </source>
</evidence>
<gene>
    <name evidence="4" type="ORF">As57867_017033</name>
</gene>
<keyword evidence="2" id="KW-0812">Transmembrane</keyword>
<feature type="non-terminal residue" evidence="4">
    <location>
        <position position="464"/>
    </location>
</feature>
<feature type="region of interest" description="Disordered" evidence="1">
    <location>
        <begin position="279"/>
        <end position="307"/>
    </location>
</feature>
<feature type="compositionally biased region" description="Low complexity" evidence="1">
    <location>
        <begin position="287"/>
        <end position="300"/>
    </location>
</feature>
<dbReference type="PROSITE" id="PS50011">
    <property type="entry name" value="PROTEIN_KINASE_DOM"/>
    <property type="match status" value="1"/>
</dbReference>
<dbReference type="Pfam" id="PF07714">
    <property type="entry name" value="PK_Tyr_Ser-Thr"/>
    <property type="match status" value="1"/>
</dbReference>
<dbReference type="PANTHER" id="PTHR44329">
    <property type="entry name" value="SERINE/THREONINE-PROTEIN KINASE TNNI3K-RELATED"/>
    <property type="match status" value="1"/>
</dbReference>
<organism evidence="4">
    <name type="scientific">Aphanomyces stellatus</name>
    <dbReference type="NCBI Taxonomy" id="120398"/>
    <lineage>
        <taxon>Eukaryota</taxon>
        <taxon>Sar</taxon>
        <taxon>Stramenopiles</taxon>
        <taxon>Oomycota</taxon>
        <taxon>Saprolegniomycetes</taxon>
        <taxon>Saprolegniales</taxon>
        <taxon>Verrucalvaceae</taxon>
        <taxon>Aphanomyces</taxon>
    </lineage>
</organism>
<dbReference type="GO" id="GO:0004674">
    <property type="term" value="F:protein serine/threonine kinase activity"/>
    <property type="evidence" value="ECO:0007669"/>
    <property type="project" value="TreeGrafter"/>
</dbReference>
<dbReference type="AlphaFoldDB" id="A0A6A4Y5A1"/>
<dbReference type="InterPro" id="IPR001245">
    <property type="entry name" value="Ser-Thr/Tyr_kinase_cat_dom"/>
</dbReference>
<evidence type="ECO:0000256" key="2">
    <source>
        <dbReference type="SAM" id="Phobius"/>
    </source>
</evidence>
<dbReference type="InterPro" id="IPR000719">
    <property type="entry name" value="Prot_kinase_dom"/>
</dbReference>
<name>A0A6A4Y5A1_9STRA</name>
<protein>
    <recommendedName>
        <fullName evidence="3">Protein kinase domain-containing protein</fullName>
    </recommendedName>
</protein>
<dbReference type="Gene3D" id="1.10.510.10">
    <property type="entry name" value="Transferase(Phosphotransferase) domain 1"/>
    <property type="match status" value="1"/>
</dbReference>
<feature type="transmembrane region" description="Helical" evidence="2">
    <location>
        <begin position="253"/>
        <end position="273"/>
    </location>
</feature>
<keyword evidence="2" id="KW-0472">Membrane</keyword>
<feature type="domain" description="Protein kinase" evidence="3">
    <location>
        <begin position="336"/>
        <end position="464"/>
    </location>
</feature>
<proteinExistence type="predicted"/>
<dbReference type="SUPFAM" id="SSF56112">
    <property type="entry name" value="Protein kinase-like (PK-like)"/>
    <property type="match status" value="1"/>
</dbReference>
<dbReference type="InterPro" id="IPR051681">
    <property type="entry name" value="Ser/Thr_Kinases-Pseudokinases"/>
</dbReference>
<dbReference type="PANTHER" id="PTHR44329:SF214">
    <property type="entry name" value="PROTEIN KINASE DOMAIN-CONTAINING PROTEIN"/>
    <property type="match status" value="1"/>
</dbReference>
<dbReference type="EMBL" id="VJMH01006026">
    <property type="protein sequence ID" value="KAF0691739.1"/>
    <property type="molecule type" value="Genomic_DNA"/>
</dbReference>
<evidence type="ECO:0000256" key="1">
    <source>
        <dbReference type="SAM" id="MobiDB-lite"/>
    </source>
</evidence>
<sequence>MSVCSKRLDFAFLALVDVSNASPTFFPGTPGDKYRAGPPSRVPRSVTRVVVRRRRLAMRRVTSHSPSCLIMQPKATMWALLLAAASLTAQSQNADLSKCPATVSAEFATQYTALMAVCRTDVGAADDASAPANANFCTTASCQSVLAYAKTITCKPNGTEPVPTKLCDSSCKASIAEMANYRTGCAKATADSTGLCNLCTKYRQNVDTFALACGLWDSGTTLRGQKDVNPAVCGQATVAPTPAPTEASSNTTWIIVGAIGGVIVLGALAFFCLKKKTGTGKQHDYRSGNSINSGGSRSDGYNSNGTRSNPLAAVTMQNDIRFDTELAQFRIPQQEIQNISLLVKGGYGVVFHATFGKMDVAMKQLLPSKAKDPNAIQDFMNEIRLCARLEHPKIVKFVGISWSTLQDLAVLSEFMSNGDVTGLIRKERKKPEGQRLLHWLPTPHFGATKTSIAADVVDALVYLH</sequence>
<dbReference type="OrthoDB" id="89714at2759"/>
<reference evidence="4" key="1">
    <citation type="submission" date="2019-06" db="EMBL/GenBank/DDBJ databases">
        <title>Genomics analysis of Aphanomyces spp. identifies a new class of oomycete effector associated with host adaptation.</title>
        <authorList>
            <person name="Gaulin E."/>
        </authorList>
    </citation>
    <scope>NUCLEOTIDE SEQUENCE</scope>
    <source>
        <strain evidence="4">CBS 578.67</strain>
    </source>
</reference>
<keyword evidence="2" id="KW-1133">Transmembrane helix</keyword>
<comment type="caution">
    <text evidence="4">The sequence shown here is derived from an EMBL/GenBank/DDBJ whole genome shotgun (WGS) entry which is preliminary data.</text>
</comment>
<evidence type="ECO:0000313" key="4">
    <source>
        <dbReference type="EMBL" id="KAF0691739.1"/>
    </source>
</evidence>
<accession>A0A6A4Y5A1</accession>